<dbReference type="InterPro" id="IPR025565">
    <property type="entry name" value="DUF4328"/>
</dbReference>
<evidence type="ECO:0000313" key="3">
    <source>
        <dbReference type="EMBL" id="MFD2543760.1"/>
    </source>
</evidence>
<feature type="domain" description="DUF4328" evidence="2">
    <location>
        <begin position="100"/>
        <end position="259"/>
    </location>
</feature>
<proteinExistence type="predicted"/>
<sequence length="274" mass="31749">MTEEQFENCKQCLNRKKGINEKENICNIKGKSMKFENTCTDFNLDNNVVLGTENKINAIRPNLKRAKLAQLFIWIVMALDIISIFSSYLQYNLLKSLQNDEVVTDQMLNSNDTREQVIAIIYLIVFIISGVTFIQWFRRAYYNLNIRTNCNHSDGWASGSWFVPIISLYRPYQIMKEMWTKTTQLIKSKNSDYIENSTIIIGLWWALWIISNYIGKYAMKSAFKAETIENFLNSTVGDIALSIIGIPLAILTVMIIKSYSLKEEKISELEKNKN</sequence>
<keyword evidence="4" id="KW-1185">Reference proteome</keyword>
<keyword evidence="1" id="KW-1133">Transmembrane helix</keyword>
<protein>
    <submittedName>
        <fullName evidence="3">DUF4328 domain-containing protein</fullName>
    </submittedName>
</protein>
<feature type="transmembrane region" description="Helical" evidence="1">
    <location>
        <begin position="71"/>
        <end position="91"/>
    </location>
</feature>
<feature type="transmembrane region" description="Helical" evidence="1">
    <location>
        <begin position="235"/>
        <end position="256"/>
    </location>
</feature>
<feature type="transmembrane region" description="Helical" evidence="1">
    <location>
        <begin position="193"/>
        <end position="215"/>
    </location>
</feature>
<organism evidence="3 4">
    <name type="scientific">Lacinutrix gracilariae</name>
    <dbReference type="NCBI Taxonomy" id="1747198"/>
    <lineage>
        <taxon>Bacteria</taxon>
        <taxon>Pseudomonadati</taxon>
        <taxon>Bacteroidota</taxon>
        <taxon>Flavobacteriia</taxon>
        <taxon>Flavobacteriales</taxon>
        <taxon>Flavobacteriaceae</taxon>
        <taxon>Lacinutrix</taxon>
    </lineage>
</organism>
<feature type="transmembrane region" description="Helical" evidence="1">
    <location>
        <begin position="117"/>
        <end position="137"/>
    </location>
</feature>
<dbReference type="EMBL" id="JBHULM010000041">
    <property type="protein sequence ID" value="MFD2543760.1"/>
    <property type="molecule type" value="Genomic_DNA"/>
</dbReference>
<comment type="caution">
    <text evidence="3">The sequence shown here is derived from an EMBL/GenBank/DDBJ whole genome shotgun (WGS) entry which is preliminary data.</text>
</comment>
<reference evidence="4" key="1">
    <citation type="journal article" date="2019" name="Int. J. Syst. Evol. Microbiol.">
        <title>The Global Catalogue of Microorganisms (GCM) 10K type strain sequencing project: providing services to taxonomists for standard genome sequencing and annotation.</title>
        <authorList>
            <consortium name="The Broad Institute Genomics Platform"/>
            <consortium name="The Broad Institute Genome Sequencing Center for Infectious Disease"/>
            <person name="Wu L."/>
            <person name="Ma J."/>
        </authorList>
    </citation>
    <scope>NUCLEOTIDE SEQUENCE [LARGE SCALE GENOMIC DNA]</scope>
    <source>
        <strain evidence="4">KCTC 42808</strain>
    </source>
</reference>
<accession>A0ABW5K7P2</accession>
<dbReference type="Proteomes" id="UP001597467">
    <property type="component" value="Unassembled WGS sequence"/>
</dbReference>
<evidence type="ECO:0000259" key="2">
    <source>
        <dbReference type="Pfam" id="PF14219"/>
    </source>
</evidence>
<gene>
    <name evidence="3" type="ORF">ACFSSB_15645</name>
</gene>
<dbReference type="RefSeq" id="WP_379905988.1">
    <property type="nucleotide sequence ID" value="NZ_JBHULM010000041.1"/>
</dbReference>
<evidence type="ECO:0000256" key="1">
    <source>
        <dbReference type="SAM" id="Phobius"/>
    </source>
</evidence>
<name>A0ABW5K7P2_9FLAO</name>
<keyword evidence="1" id="KW-0472">Membrane</keyword>
<evidence type="ECO:0000313" key="4">
    <source>
        <dbReference type="Proteomes" id="UP001597467"/>
    </source>
</evidence>
<keyword evidence="1" id="KW-0812">Transmembrane</keyword>
<dbReference type="Pfam" id="PF14219">
    <property type="entry name" value="DUF4328"/>
    <property type="match status" value="1"/>
</dbReference>